<feature type="region of interest" description="Disordered" evidence="2">
    <location>
        <begin position="80"/>
        <end position="100"/>
    </location>
</feature>
<sequence>MNCFETMKISQQYSKIIQKIQQRNDKDPKNKKSNLIQISKTNKQNILGTQNQLISHIQNNTKPNSNLSCNQTINSTTSSIQKGQQQIKDKSPSQTTPRYNYTPLTPLKNLIGNNSSLSPLPHLQQQQIRNVSKTIHYPQNQQQNNNVSNTILNTTNMLEDNSFVSINNHLSNIQQEIRISQKKPYLNDQDSTQKALSQRLLVNNYDQNSQNTPKRLFFNYKNTVNESLKNHSHEQKNQQKELINFKCSLCQMKNAKYQSKITHNTGEYTKYYCSKCAIKLMEQGQKMDCIPNIKTPQSQLKNQQSNYQQKNQQEEIQLIHDDQDSSAHILKNVQLENFSRIDQKQHSNKQISQLEFPPNFQFDRKESPNKHSSNQKENIFLPTLGGVDCYQNDALDNSQRNLQLNQIAIDQLSQKNQQVQIKQQIQNHNGILSDSIINHQLINGCNQNLFSQNQQIQLQSKQDQNRMQVWNFHDSENQDDQKWQDLGPKLTFEGESQRPSDQDLFNIQQQDINRAIIVFNDSENNQQSKNIQDSEGQEEQSDSNQKDSDIATISQVNPINHNNSLQKEDDNRQMIMQQEQIVDEDSQSQFLPQFSDQSNYEQSRQRKIQILENFSQELNLSNTRAAACLNQLAQRKKEVTKFYENQELKLQQNAQNLMQFIQQELNESIEKLRNAQVKTLSLFAEKEHQLQRIYHEIQSTELDVKKNRIQIVEFMEEQPFNNIIQIYHQNLSKNTYTINELPNQILCLSKTYQLAEKKQASALFQQGLKDALVVQEKRTTMFGNSSYASATSTPQTASTNNNSYNLVISPRSSNNQNINQFNFVNNQNMLSYQSHQSQYQTQKRNLSQTNSMTSSKVFTSQSNQTILQNQPTLNIKQNSQQQQFFSAQVNNPSPLKKQNIDNSYVQEESQQLPQSSDFGNNNQNQFQNHENIQSSFSQQNQNFQQISNNFSLQNSGNKSQFKPIISNSISSPLIKKNNSLKNIQNYPIMYENQYIQNPYSSVENHFEQIYKPDVTRENAPSYSSVQFQRWKDCEKTIIEQIMSIEQNEMNLTPGRDSKQDIELLSPCQQSSKISGIVPQNLFQSPIQIQHQNNEISIANQKNDFAQDEIKCLSDYEKKIQSQINQQNNTQQIQNIDNDQQENQDLKQVKQEDFKKQGTSKFEDIKNNYQWMIEQYKMEQNLVSSHLVPQEPRNAKKVNSLAVKQNLDNLAKGSNQNQTKQFEQNKIIRERCELQDITYLKLQQNDQIQNKLLRAENNNQLIDEINLSENLINKAQFKQSSNQSYSSNNQTGEFQLNDHGIIQNQNQAVHSYGDQYSDQIAKDKSISEGVDLSYSVSVAAGLASTNDQMINNPNSQSIQNSNNLFKIKSYKQEEQALSKDGQFCTLQPLCQSNLLTQQEQKQELYQDGNKRETSINQIDLISNSDQQIQIQKENQNLTHLNRQNLISSFSQNIKLSDDLIETSIVQNYINRESFSQNNDQTSYYSQNTNQFNQQLMNDQNTLNQFDKKAILNEYKPSFNNNQNEANEDKNIQFIQSTTLNYPQMNKNEIQLGFSINIQQSQDDKIYRQLQNIAKDSFSDANYTIQHQESQEEQNDQKEDIILDINQLHDISGDEDTDSGLGSNASKRPLKYSEIIQKIHENYNRLSQNCQKKSNNLQKNQSQPTLSQENQQETHQANQQKLNPQECQNNENNLDSQQQNFKTEESQLVFSNQEQIHLEIAQNLSDLVLNKNNENFSSFCTNMNQLEQSLTPMNNQQNEQVLQNDIIQISIISPHIKQNEIIDQEVNFIQNSQKESENYVNTVASFSQQQFEQQHQELSNNNYPSKEEQYVIQTQINNTVEVSPNSNKEELIVNQDKDSTFSRFLDNYGCVSTNIEAQINDHINNQISQKRINFNKYSELIKSSPHFRAHKFTEDSVLSDEDDNLDEEQFEVRSTPFK</sequence>
<feature type="compositionally biased region" description="Polar residues" evidence="2">
    <location>
        <begin position="904"/>
        <end position="919"/>
    </location>
</feature>
<proteinExistence type="predicted"/>
<feature type="region of interest" description="Disordered" evidence="2">
    <location>
        <begin position="1915"/>
        <end position="1936"/>
    </location>
</feature>
<reference evidence="4" key="1">
    <citation type="journal article" date="2006" name="PLoS Biol.">
        <title>Macronuclear genome sequence of the ciliate Tetrahymena thermophila, a model eukaryote.</title>
        <authorList>
            <person name="Eisen J.A."/>
            <person name="Coyne R.S."/>
            <person name="Wu M."/>
            <person name="Wu D."/>
            <person name="Thiagarajan M."/>
            <person name="Wortman J.R."/>
            <person name="Badger J.H."/>
            <person name="Ren Q."/>
            <person name="Amedeo P."/>
            <person name="Jones K.M."/>
            <person name="Tallon L.J."/>
            <person name="Delcher A.L."/>
            <person name="Salzberg S.L."/>
            <person name="Silva J.C."/>
            <person name="Haas B.J."/>
            <person name="Majoros W.H."/>
            <person name="Farzad M."/>
            <person name="Carlton J.M."/>
            <person name="Smith R.K. Jr."/>
            <person name="Garg J."/>
            <person name="Pearlman R.E."/>
            <person name="Karrer K.M."/>
            <person name="Sun L."/>
            <person name="Manning G."/>
            <person name="Elde N.C."/>
            <person name="Turkewitz A.P."/>
            <person name="Asai D.J."/>
            <person name="Wilkes D.E."/>
            <person name="Wang Y."/>
            <person name="Cai H."/>
            <person name="Collins K."/>
            <person name="Stewart B.A."/>
            <person name="Lee S.R."/>
            <person name="Wilamowska K."/>
            <person name="Weinberg Z."/>
            <person name="Ruzzo W.L."/>
            <person name="Wloga D."/>
            <person name="Gaertig J."/>
            <person name="Frankel J."/>
            <person name="Tsao C.-C."/>
            <person name="Gorovsky M.A."/>
            <person name="Keeling P.J."/>
            <person name="Waller R.F."/>
            <person name="Patron N.J."/>
            <person name="Cherry J.M."/>
            <person name="Stover N.A."/>
            <person name="Krieger C.J."/>
            <person name="del Toro C."/>
            <person name="Ryder H.F."/>
            <person name="Williamson S.C."/>
            <person name="Barbeau R.A."/>
            <person name="Hamilton E.P."/>
            <person name="Orias E."/>
        </authorList>
    </citation>
    <scope>NUCLEOTIDE SEQUENCE [LARGE SCALE GENOMIC DNA]</scope>
    <source>
        <strain evidence="4">SB210</strain>
    </source>
</reference>
<feature type="region of interest" description="Disordered" evidence="2">
    <location>
        <begin position="342"/>
        <end position="376"/>
    </location>
</feature>
<evidence type="ECO:0000313" key="3">
    <source>
        <dbReference type="EMBL" id="EAS07021.2"/>
    </source>
</evidence>
<feature type="region of interest" description="Disordered" evidence="2">
    <location>
        <begin position="785"/>
        <end position="811"/>
    </location>
</feature>
<feature type="compositionally biased region" description="Acidic residues" evidence="2">
    <location>
        <begin position="1915"/>
        <end position="1927"/>
    </location>
</feature>
<dbReference type="Proteomes" id="UP000009168">
    <property type="component" value="Unassembled WGS sequence"/>
</dbReference>
<feature type="compositionally biased region" description="Low complexity" evidence="2">
    <location>
        <begin position="785"/>
        <end position="803"/>
    </location>
</feature>
<evidence type="ECO:0000313" key="4">
    <source>
        <dbReference type="Proteomes" id="UP000009168"/>
    </source>
</evidence>
<feature type="compositionally biased region" description="Polar residues" evidence="2">
    <location>
        <begin position="523"/>
        <end position="534"/>
    </location>
</feature>
<name>I7MMV2_TETTS</name>
<feature type="region of interest" description="Disordered" evidence="2">
    <location>
        <begin position="1652"/>
        <end position="1691"/>
    </location>
</feature>
<feature type="coiled-coil region" evidence="1">
    <location>
        <begin position="651"/>
        <end position="678"/>
    </location>
</feature>
<dbReference type="EMBL" id="GG662249">
    <property type="protein sequence ID" value="EAS07021.2"/>
    <property type="molecule type" value="Genomic_DNA"/>
</dbReference>
<feature type="coiled-coil region" evidence="1">
    <location>
        <begin position="1088"/>
        <end position="1148"/>
    </location>
</feature>
<accession>I7MMV2</accession>
<evidence type="ECO:0000256" key="2">
    <source>
        <dbReference type="SAM" id="MobiDB-lite"/>
    </source>
</evidence>
<dbReference type="RefSeq" id="XP_001027263.2">
    <property type="nucleotide sequence ID" value="XM_001027263.2"/>
</dbReference>
<dbReference type="KEGG" id="tet:TTHERM_00842470"/>
<organism evidence="3 4">
    <name type="scientific">Tetrahymena thermophila (strain SB210)</name>
    <dbReference type="NCBI Taxonomy" id="312017"/>
    <lineage>
        <taxon>Eukaryota</taxon>
        <taxon>Sar</taxon>
        <taxon>Alveolata</taxon>
        <taxon>Ciliophora</taxon>
        <taxon>Intramacronucleata</taxon>
        <taxon>Oligohymenophorea</taxon>
        <taxon>Hymenostomatida</taxon>
        <taxon>Tetrahymenina</taxon>
        <taxon>Tetrahymenidae</taxon>
        <taxon>Tetrahymena</taxon>
    </lineage>
</organism>
<dbReference type="InParanoid" id="I7MMV2"/>
<feature type="region of interest" description="Disordered" evidence="2">
    <location>
        <begin position="523"/>
        <end position="547"/>
    </location>
</feature>
<keyword evidence="1" id="KW-0175">Coiled coil</keyword>
<feature type="region of interest" description="Disordered" evidence="2">
    <location>
        <begin position="837"/>
        <end position="863"/>
    </location>
</feature>
<evidence type="ECO:0000256" key="1">
    <source>
        <dbReference type="SAM" id="Coils"/>
    </source>
</evidence>
<dbReference type="GeneID" id="7842121"/>
<feature type="region of interest" description="Disordered" evidence="2">
    <location>
        <begin position="904"/>
        <end position="926"/>
    </location>
</feature>
<keyword evidence="4" id="KW-1185">Reference proteome</keyword>
<protein>
    <submittedName>
        <fullName evidence="3">Endo-1,4-beta-xylanase xylA, putative</fullName>
    </submittedName>
</protein>
<feature type="compositionally biased region" description="Polar residues" evidence="2">
    <location>
        <begin position="843"/>
        <end position="863"/>
    </location>
</feature>
<gene>
    <name evidence="3" type="ORF">TTHERM_00842470</name>
</gene>